<dbReference type="SUPFAM" id="SSF52091">
    <property type="entry name" value="SpoIIaa-like"/>
    <property type="match status" value="2"/>
</dbReference>
<keyword evidence="2" id="KW-1185">Reference proteome</keyword>
<name>A0A238X5Q5_9RHOB</name>
<evidence type="ECO:0000313" key="2">
    <source>
        <dbReference type="Proteomes" id="UP000198417"/>
    </source>
</evidence>
<dbReference type="Pfam" id="PF11964">
    <property type="entry name" value="SpoIIAA-like"/>
    <property type="match status" value="2"/>
</dbReference>
<dbReference type="InterPro" id="IPR038396">
    <property type="entry name" value="SpoIIAA-like_sf"/>
</dbReference>
<dbReference type="AlphaFoldDB" id="A0A238X5Q5"/>
<dbReference type="OrthoDB" id="9811577at2"/>
<dbReference type="Proteomes" id="UP000198417">
    <property type="component" value="Unassembled WGS sequence"/>
</dbReference>
<reference evidence="1 2" key="1">
    <citation type="submission" date="2017-06" db="EMBL/GenBank/DDBJ databases">
        <authorList>
            <person name="Kim H.J."/>
            <person name="Triplett B.A."/>
        </authorList>
    </citation>
    <scope>NUCLEOTIDE SEQUENCE [LARGE SCALE GENOMIC DNA]</scope>
    <source>
        <strain evidence="1 2">DSM 29052</strain>
    </source>
</reference>
<dbReference type="Gene3D" id="3.40.50.10600">
    <property type="entry name" value="SpoIIaa-like domains"/>
    <property type="match status" value="2"/>
</dbReference>
<organism evidence="1 2">
    <name type="scientific">Puniceibacterium sediminis</name>
    <dbReference type="NCBI Taxonomy" id="1608407"/>
    <lineage>
        <taxon>Bacteria</taxon>
        <taxon>Pseudomonadati</taxon>
        <taxon>Pseudomonadota</taxon>
        <taxon>Alphaproteobacteria</taxon>
        <taxon>Rhodobacterales</taxon>
        <taxon>Paracoccaceae</taxon>
        <taxon>Puniceibacterium</taxon>
    </lineage>
</organism>
<sequence>MIEKMAISHEDMLAFRVAGAVTEEDYTGTLIPALEEAIAEHDRLRLLVRIESDFSNFTLGALFEDAKVGLKHWRGFDRVAIVADKGWMTRAVKAFSVFFPCPVMIFALSEEEEARRWLSESLGAIHQTDLGGGALHVQLLGKLDAAVYAEEEQDLNAFVRANERFRLLLDLREFDGWQGMGALGEHLSLVRDHRALVDRFALVGSGKFAKMGERFGSKFINAEFKHFEDDEIEDAKEWITRA</sequence>
<protein>
    <submittedName>
        <fullName evidence="1">SpoIIAA-like</fullName>
    </submittedName>
</protein>
<gene>
    <name evidence="1" type="ORF">SAMN06265370_10947</name>
</gene>
<evidence type="ECO:0000313" key="1">
    <source>
        <dbReference type="EMBL" id="SNR53674.1"/>
    </source>
</evidence>
<proteinExistence type="predicted"/>
<accession>A0A238X5Q5</accession>
<dbReference type="EMBL" id="FZNN01000009">
    <property type="protein sequence ID" value="SNR53674.1"/>
    <property type="molecule type" value="Genomic_DNA"/>
</dbReference>
<dbReference type="InterPro" id="IPR021866">
    <property type="entry name" value="SpoIIAA-like"/>
</dbReference>
<dbReference type="InterPro" id="IPR036513">
    <property type="entry name" value="STAS_dom_sf"/>
</dbReference>
<dbReference type="RefSeq" id="WP_089270637.1">
    <property type="nucleotide sequence ID" value="NZ_FZNN01000009.1"/>
</dbReference>